<keyword evidence="3" id="KW-1185">Reference proteome</keyword>
<evidence type="ECO:0000313" key="2">
    <source>
        <dbReference type="EMBL" id="CRG90348.1"/>
    </source>
</evidence>
<evidence type="ECO:0000256" key="1">
    <source>
        <dbReference type="SAM" id="MobiDB-lite"/>
    </source>
</evidence>
<name>A0A0U1M431_TALIS</name>
<gene>
    <name evidence="2" type="ORF">PISL3812_07391</name>
</gene>
<dbReference type="AlphaFoldDB" id="A0A0U1M431"/>
<protein>
    <submittedName>
        <fullName evidence="2">Uncharacterized protein</fullName>
    </submittedName>
</protein>
<reference evidence="2 3" key="1">
    <citation type="submission" date="2015-04" db="EMBL/GenBank/DDBJ databases">
        <authorList>
            <person name="Syromyatnikov M.Y."/>
            <person name="Popov V.N."/>
        </authorList>
    </citation>
    <scope>NUCLEOTIDE SEQUENCE [LARGE SCALE GENOMIC DNA]</scope>
    <source>
        <strain evidence="2">WF-38-12</strain>
    </source>
</reference>
<accession>A0A0U1M431</accession>
<feature type="region of interest" description="Disordered" evidence="1">
    <location>
        <begin position="1"/>
        <end position="30"/>
    </location>
</feature>
<dbReference type="Proteomes" id="UP000054383">
    <property type="component" value="Unassembled WGS sequence"/>
</dbReference>
<proteinExistence type="predicted"/>
<sequence>MLGQARGLQQHDLTKDHSEVFSRQQTPPDGCKSQCWHYNDVVDAGGDASRRMPVGWNIKQNRDGTWIFSFIVFFVSQQARGVLQVGGRDAYCAATLMKENVSKEPKAEREEHKVHPARDTTQTAYWAKFPEFSLLTGF</sequence>
<evidence type="ECO:0000313" key="3">
    <source>
        <dbReference type="Proteomes" id="UP000054383"/>
    </source>
</evidence>
<dbReference type="EMBL" id="CVMT01000007">
    <property type="protein sequence ID" value="CRG90348.1"/>
    <property type="molecule type" value="Genomic_DNA"/>
</dbReference>
<organism evidence="2 3">
    <name type="scientific">Talaromyces islandicus</name>
    <name type="common">Penicillium islandicum</name>
    <dbReference type="NCBI Taxonomy" id="28573"/>
    <lineage>
        <taxon>Eukaryota</taxon>
        <taxon>Fungi</taxon>
        <taxon>Dikarya</taxon>
        <taxon>Ascomycota</taxon>
        <taxon>Pezizomycotina</taxon>
        <taxon>Eurotiomycetes</taxon>
        <taxon>Eurotiomycetidae</taxon>
        <taxon>Eurotiales</taxon>
        <taxon>Trichocomaceae</taxon>
        <taxon>Talaromyces</taxon>
        <taxon>Talaromyces sect. Islandici</taxon>
    </lineage>
</organism>